<reference evidence="6" key="2">
    <citation type="submission" date="2021-04" db="EMBL/GenBank/DDBJ databases">
        <authorList>
            <person name="Gilroy R."/>
        </authorList>
    </citation>
    <scope>NUCLEOTIDE SEQUENCE</scope>
    <source>
        <strain evidence="6">ChiHecec2B26-446</strain>
    </source>
</reference>
<evidence type="ECO:0000256" key="2">
    <source>
        <dbReference type="ARBA" id="ARBA00022840"/>
    </source>
</evidence>
<keyword evidence="3" id="KW-0805">Transcription regulation</keyword>
<dbReference type="Proteomes" id="UP000886752">
    <property type="component" value="Unassembled WGS sequence"/>
</dbReference>
<dbReference type="SUPFAM" id="SSF46689">
    <property type="entry name" value="Homeodomain-like"/>
    <property type="match status" value="1"/>
</dbReference>
<dbReference type="InterPro" id="IPR002197">
    <property type="entry name" value="HTH_Fis"/>
</dbReference>
<dbReference type="Pfam" id="PF00158">
    <property type="entry name" value="Sigma54_activat"/>
    <property type="match status" value="1"/>
</dbReference>
<evidence type="ECO:0000256" key="1">
    <source>
        <dbReference type="ARBA" id="ARBA00022741"/>
    </source>
</evidence>
<dbReference type="FunFam" id="3.40.50.300:FF:000006">
    <property type="entry name" value="DNA-binding transcriptional regulator NtrC"/>
    <property type="match status" value="1"/>
</dbReference>
<evidence type="ECO:0000313" key="6">
    <source>
        <dbReference type="EMBL" id="HIW01701.1"/>
    </source>
</evidence>
<gene>
    <name evidence="6" type="ORF">H9894_11035</name>
</gene>
<accession>A0A9D1TRP4</accession>
<sequence>MPDEPVIIGKDTSLRAVFAQIEKVAPTESTVLVTGETGTGKEMVVRALHARSQRCSGPFVPVNCGAIPHDLIESELFGHERGAFTGAMHARPGRFEVADRGTLFLDEVGEMELSLQVKILRALQERVIERVGGTQPRRVNVRVIAATNRNLEEEVTRKTFREDLYYRLSVIPIHLPPLRNRGSDILELARYFLGTYCSQNSRESLTLSDGAARMLLDYPWPGNVRELENFMNRLSILAEGPRIEPADLPEKIHRALHSGQAGDAAARTRQALADAGSAGSGAGPLAASAASGGQDFVWPKLEDLARLGMTLKDFLGCMEHNLLLEALDRYEGSHQQAADCLGIKRTTLIEKLKRKGLLKA</sequence>
<dbReference type="PRINTS" id="PR01590">
    <property type="entry name" value="HTHFIS"/>
</dbReference>
<dbReference type="GO" id="GO:0006355">
    <property type="term" value="P:regulation of DNA-templated transcription"/>
    <property type="evidence" value="ECO:0007669"/>
    <property type="project" value="InterPro"/>
</dbReference>
<dbReference type="InterPro" id="IPR058031">
    <property type="entry name" value="AAA_lid_NorR"/>
</dbReference>
<organism evidence="6 7">
    <name type="scientific">Candidatus Desulfovibrio intestinipullorum</name>
    <dbReference type="NCBI Taxonomy" id="2838536"/>
    <lineage>
        <taxon>Bacteria</taxon>
        <taxon>Pseudomonadati</taxon>
        <taxon>Thermodesulfobacteriota</taxon>
        <taxon>Desulfovibrionia</taxon>
        <taxon>Desulfovibrionales</taxon>
        <taxon>Desulfovibrionaceae</taxon>
        <taxon>Desulfovibrio</taxon>
    </lineage>
</organism>
<dbReference type="InterPro" id="IPR009057">
    <property type="entry name" value="Homeodomain-like_sf"/>
</dbReference>
<dbReference type="PROSITE" id="PS50045">
    <property type="entry name" value="SIGMA54_INTERACT_4"/>
    <property type="match status" value="1"/>
</dbReference>
<reference evidence="6" key="1">
    <citation type="journal article" date="2021" name="PeerJ">
        <title>Extensive microbial diversity within the chicken gut microbiome revealed by metagenomics and culture.</title>
        <authorList>
            <person name="Gilroy R."/>
            <person name="Ravi A."/>
            <person name="Getino M."/>
            <person name="Pursley I."/>
            <person name="Horton D.L."/>
            <person name="Alikhan N.F."/>
            <person name="Baker D."/>
            <person name="Gharbi K."/>
            <person name="Hall N."/>
            <person name="Watson M."/>
            <person name="Adriaenssens E.M."/>
            <person name="Foster-Nyarko E."/>
            <person name="Jarju S."/>
            <person name="Secka A."/>
            <person name="Antonio M."/>
            <person name="Oren A."/>
            <person name="Chaudhuri R.R."/>
            <person name="La Ragione R."/>
            <person name="Hildebrand F."/>
            <person name="Pallen M.J."/>
        </authorList>
    </citation>
    <scope>NUCLEOTIDE SEQUENCE</scope>
    <source>
        <strain evidence="6">ChiHecec2B26-446</strain>
    </source>
</reference>
<name>A0A9D1TRP4_9BACT</name>
<dbReference type="SMART" id="SM00382">
    <property type="entry name" value="AAA"/>
    <property type="match status" value="1"/>
</dbReference>
<evidence type="ECO:0000256" key="3">
    <source>
        <dbReference type="ARBA" id="ARBA00023015"/>
    </source>
</evidence>
<keyword evidence="1" id="KW-0547">Nucleotide-binding</keyword>
<dbReference type="Pfam" id="PF25601">
    <property type="entry name" value="AAA_lid_14"/>
    <property type="match status" value="1"/>
</dbReference>
<proteinExistence type="predicted"/>
<protein>
    <submittedName>
        <fullName evidence="6">Sigma-54 dependent transcriptional regulator</fullName>
    </submittedName>
</protein>
<evidence type="ECO:0000256" key="4">
    <source>
        <dbReference type="ARBA" id="ARBA00023163"/>
    </source>
</evidence>
<dbReference type="PROSITE" id="PS00688">
    <property type="entry name" value="SIGMA54_INTERACT_3"/>
    <property type="match status" value="1"/>
</dbReference>
<keyword evidence="4" id="KW-0804">Transcription</keyword>
<keyword evidence="2" id="KW-0067">ATP-binding</keyword>
<dbReference type="Gene3D" id="3.40.50.300">
    <property type="entry name" value="P-loop containing nucleotide triphosphate hydrolases"/>
    <property type="match status" value="1"/>
</dbReference>
<feature type="domain" description="Sigma-54 factor interaction" evidence="5">
    <location>
        <begin position="7"/>
        <end position="236"/>
    </location>
</feature>
<comment type="caution">
    <text evidence="6">The sequence shown here is derived from an EMBL/GenBank/DDBJ whole genome shotgun (WGS) entry which is preliminary data.</text>
</comment>
<dbReference type="GO" id="GO:0043565">
    <property type="term" value="F:sequence-specific DNA binding"/>
    <property type="evidence" value="ECO:0007669"/>
    <property type="project" value="InterPro"/>
</dbReference>
<evidence type="ECO:0000313" key="7">
    <source>
        <dbReference type="Proteomes" id="UP000886752"/>
    </source>
</evidence>
<dbReference type="InterPro" id="IPR025944">
    <property type="entry name" value="Sigma_54_int_dom_CS"/>
</dbReference>
<dbReference type="AlphaFoldDB" id="A0A9D1TRP4"/>
<dbReference type="PANTHER" id="PTHR32071">
    <property type="entry name" value="TRANSCRIPTIONAL REGULATORY PROTEIN"/>
    <property type="match status" value="1"/>
</dbReference>
<dbReference type="Gene3D" id="1.10.8.60">
    <property type="match status" value="1"/>
</dbReference>
<dbReference type="InterPro" id="IPR027417">
    <property type="entry name" value="P-loop_NTPase"/>
</dbReference>
<dbReference type="Gene3D" id="1.10.10.60">
    <property type="entry name" value="Homeodomain-like"/>
    <property type="match status" value="1"/>
</dbReference>
<dbReference type="InterPro" id="IPR002078">
    <property type="entry name" value="Sigma_54_int"/>
</dbReference>
<dbReference type="GO" id="GO:0005524">
    <property type="term" value="F:ATP binding"/>
    <property type="evidence" value="ECO:0007669"/>
    <property type="project" value="UniProtKB-KW"/>
</dbReference>
<dbReference type="PROSITE" id="PS00675">
    <property type="entry name" value="SIGMA54_INTERACT_1"/>
    <property type="match status" value="1"/>
</dbReference>
<dbReference type="InterPro" id="IPR025662">
    <property type="entry name" value="Sigma_54_int_dom_ATP-bd_1"/>
</dbReference>
<dbReference type="InterPro" id="IPR003593">
    <property type="entry name" value="AAA+_ATPase"/>
</dbReference>
<dbReference type="CDD" id="cd00009">
    <property type="entry name" value="AAA"/>
    <property type="match status" value="1"/>
</dbReference>
<dbReference type="SUPFAM" id="SSF52540">
    <property type="entry name" value="P-loop containing nucleoside triphosphate hydrolases"/>
    <property type="match status" value="1"/>
</dbReference>
<evidence type="ECO:0000259" key="5">
    <source>
        <dbReference type="PROSITE" id="PS50045"/>
    </source>
</evidence>
<dbReference type="EMBL" id="DXHV01000086">
    <property type="protein sequence ID" value="HIW01701.1"/>
    <property type="molecule type" value="Genomic_DNA"/>
</dbReference>
<dbReference type="Pfam" id="PF02954">
    <property type="entry name" value="HTH_8"/>
    <property type="match status" value="1"/>
</dbReference>